<dbReference type="AlphaFoldDB" id="A0A0D2M9L1"/>
<organism evidence="2 3">
    <name type="scientific">Hypholoma sublateritium (strain FD-334 SS-4)</name>
    <dbReference type="NCBI Taxonomy" id="945553"/>
    <lineage>
        <taxon>Eukaryota</taxon>
        <taxon>Fungi</taxon>
        <taxon>Dikarya</taxon>
        <taxon>Basidiomycota</taxon>
        <taxon>Agaricomycotina</taxon>
        <taxon>Agaricomycetes</taxon>
        <taxon>Agaricomycetidae</taxon>
        <taxon>Agaricales</taxon>
        <taxon>Agaricineae</taxon>
        <taxon>Strophariaceae</taxon>
        <taxon>Hypholoma</taxon>
    </lineage>
</organism>
<feature type="chain" id="PRO_5002264596" description="Secreted protein" evidence="1">
    <location>
        <begin position="19"/>
        <end position="97"/>
    </location>
</feature>
<name>A0A0D2M9L1_HYPSF</name>
<feature type="signal peptide" evidence="1">
    <location>
        <begin position="1"/>
        <end position="18"/>
    </location>
</feature>
<evidence type="ECO:0008006" key="4">
    <source>
        <dbReference type="Google" id="ProtNLM"/>
    </source>
</evidence>
<evidence type="ECO:0000313" key="3">
    <source>
        <dbReference type="Proteomes" id="UP000054270"/>
    </source>
</evidence>
<accession>A0A0D2M9L1</accession>
<proteinExistence type="predicted"/>
<dbReference type="Proteomes" id="UP000054270">
    <property type="component" value="Unassembled WGS sequence"/>
</dbReference>
<evidence type="ECO:0000256" key="1">
    <source>
        <dbReference type="SAM" id="SignalP"/>
    </source>
</evidence>
<dbReference type="EMBL" id="KN817571">
    <property type="protein sequence ID" value="KJA20018.1"/>
    <property type="molecule type" value="Genomic_DNA"/>
</dbReference>
<gene>
    <name evidence="2" type="ORF">HYPSUDRAFT_43620</name>
</gene>
<sequence>MAMLPIIGFPLLWKLSACFHPANQSYPRIVILQAICSSFLGLHGSQSRYFRIYQPFSSKLIPKLFLRADIVPSVVEKLTHMSIECTFCKFQVETMRQ</sequence>
<protein>
    <recommendedName>
        <fullName evidence="4">Secreted protein</fullName>
    </recommendedName>
</protein>
<reference evidence="3" key="1">
    <citation type="submission" date="2014-04" db="EMBL/GenBank/DDBJ databases">
        <title>Evolutionary Origins and Diversification of the Mycorrhizal Mutualists.</title>
        <authorList>
            <consortium name="DOE Joint Genome Institute"/>
            <consortium name="Mycorrhizal Genomics Consortium"/>
            <person name="Kohler A."/>
            <person name="Kuo A."/>
            <person name="Nagy L.G."/>
            <person name="Floudas D."/>
            <person name="Copeland A."/>
            <person name="Barry K.W."/>
            <person name="Cichocki N."/>
            <person name="Veneault-Fourrey C."/>
            <person name="LaButti K."/>
            <person name="Lindquist E.A."/>
            <person name="Lipzen A."/>
            <person name="Lundell T."/>
            <person name="Morin E."/>
            <person name="Murat C."/>
            <person name="Riley R."/>
            <person name="Ohm R."/>
            <person name="Sun H."/>
            <person name="Tunlid A."/>
            <person name="Henrissat B."/>
            <person name="Grigoriev I.V."/>
            <person name="Hibbett D.S."/>
            <person name="Martin F."/>
        </authorList>
    </citation>
    <scope>NUCLEOTIDE SEQUENCE [LARGE SCALE GENOMIC DNA]</scope>
    <source>
        <strain evidence="3">FD-334 SS-4</strain>
    </source>
</reference>
<keyword evidence="3" id="KW-1185">Reference proteome</keyword>
<keyword evidence="1" id="KW-0732">Signal</keyword>
<evidence type="ECO:0000313" key="2">
    <source>
        <dbReference type="EMBL" id="KJA20018.1"/>
    </source>
</evidence>